<proteinExistence type="predicted"/>
<gene>
    <name evidence="1" type="ORF">MRATA1EN3_LOCUS7187</name>
</gene>
<dbReference type="EMBL" id="OX596099">
    <property type="protein sequence ID" value="CAI9695974.1"/>
    <property type="molecule type" value="Genomic_DNA"/>
</dbReference>
<name>A0ACB0E6B5_RANTA</name>
<evidence type="ECO:0000313" key="2">
    <source>
        <dbReference type="Proteomes" id="UP001162501"/>
    </source>
</evidence>
<protein>
    <submittedName>
        <fullName evidence="1">Uncharacterized protein</fullName>
    </submittedName>
</protein>
<dbReference type="Proteomes" id="UP001162501">
    <property type="component" value="Chromosome 15"/>
</dbReference>
<organism evidence="1 2">
    <name type="scientific">Rangifer tarandus platyrhynchus</name>
    <name type="common">Svalbard reindeer</name>
    <dbReference type="NCBI Taxonomy" id="3082113"/>
    <lineage>
        <taxon>Eukaryota</taxon>
        <taxon>Metazoa</taxon>
        <taxon>Chordata</taxon>
        <taxon>Craniata</taxon>
        <taxon>Vertebrata</taxon>
        <taxon>Euteleostomi</taxon>
        <taxon>Mammalia</taxon>
        <taxon>Eutheria</taxon>
        <taxon>Laurasiatheria</taxon>
        <taxon>Artiodactyla</taxon>
        <taxon>Ruminantia</taxon>
        <taxon>Pecora</taxon>
        <taxon>Cervidae</taxon>
        <taxon>Odocoileinae</taxon>
        <taxon>Rangifer</taxon>
    </lineage>
</organism>
<sequence length="157" mass="16582">MRSNVQALRDRGGPSGPQERLWEGGQCFQGAPGWSRSSPWGPQSRKGTSTVLPPPEVPGSPRYQGAAELRAPNQYSGTKTLVRPAAPGAARLCLRQRLPGPILVAARSAGAPSVGSSFQRSQAKPEPTPSPPPRGSDSRPLSQPAAVHRDEHQDPGK</sequence>
<reference evidence="1" key="1">
    <citation type="submission" date="2023-05" db="EMBL/GenBank/DDBJ databases">
        <authorList>
            <consortium name="ELIXIR-Norway"/>
        </authorList>
    </citation>
    <scope>NUCLEOTIDE SEQUENCE</scope>
</reference>
<evidence type="ECO:0000313" key="1">
    <source>
        <dbReference type="EMBL" id="CAI9695974.1"/>
    </source>
</evidence>
<accession>A0ACB0E6B5</accession>